<feature type="compositionally biased region" description="Basic residues" evidence="1">
    <location>
        <begin position="52"/>
        <end position="61"/>
    </location>
</feature>
<dbReference type="InterPro" id="IPR040411">
    <property type="entry name" value="At5g23160-like"/>
</dbReference>
<dbReference type="EMBL" id="CP097506">
    <property type="protein sequence ID" value="URD99512.1"/>
    <property type="molecule type" value="Genomic_DNA"/>
</dbReference>
<keyword evidence="4" id="KW-1185">Reference proteome</keyword>
<protein>
    <submittedName>
        <fullName evidence="3">Uncharacterized protein</fullName>
    </submittedName>
</protein>
<keyword evidence="2" id="KW-0812">Transmembrane</keyword>
<evidence type="ECO:0000256" key="2">
    <source>
        <dbReference type="SAM" id="Phobius"/>
    </source>
</evidence>
<proteinExistence type="predicted"/>
<reference evidence="3" key="1">
    <citation type="submission" date="2022-05" db="EMBL/GenBank/DDBJ databases">
        <title>The Musa troglodytarum L. genome provides insights into the mechanism of non-climacteric behaviour and enrichment of carotenoids.</title>
        <authorList>
            <person name="Wang J."/>
        </authorList>
    </citation>
    <scope>NUCLEOTIDE SEQUENCE</scope>
    <source>
        <tissue evidence="3">Leaf</tissue>
    </source>
</reference>
<accession>A0A9E7JYK6</accession>
<feature type="transmembrane region" description="Helical" evidence="2">
    <location>
        <begin position="133"/>
        <end position="160"/>
    </location>
</feature>
<feature type="region of interest" description="Disordered" evidence="1">
    <location>
        <begin position="82"/>
        <end position="122"/>
    </location>
</feature>
<evidence type="ECO:0000313" key="3">
    <source>
        <dbReference type="EMBL" id="URD99512.1"/>
    </source>
</evidence>
<name>A0A9E7JYK6_9LILI</name>
<gene>
    <name evidence="3" type="ORF">MUK42_13984</name>
</gene>
<dbReference type="PANTHER" id="PTHR34379">
    <property type="entry name" value="OS07G0553800 PROTEIN"/>
    <property type="match status" value="1"/>
</dbReference>
<evidence type="ECO:0000313" key="4">
    <source>
        <dbReference type="Proteomes" id="UP001055439"/>
    </source>
</evidence>
<keyword evidence="2" id="KW-1133">Transmembrane helix</keyword>
<feature type="region of interest" description="Disordered" evidence="1">
    <location>
        <begin position="46"/>
        <end position="67"/>
    </location>
</feature>
<dbReference type="PANTHER" id="PTHR34379:SF6">
    <property type="entry name" value="PROTEIN 3F"/>
    <property type="match status" value="1"/>
</dbReference>
<organism evidence="3 4">
    <name type="scientific">Musa troglodytarum</name>
    <name type="common">fe'i banana</name>
    <dbReference type="NCBI Taxonomy" id="320322"/>
    <lineage>
        <taxon>Eukaryota</taxon>
        <taxon>Viridiplantae</taxon>
        <taxon>Streptophyta</taxon>
        <taxon>Embryophyta</taxon>
        <taxon>Tracheophyta</taxon>
        <taxon>Spermatophyta</taxon>
        <taxon>Magnoliopsida</taxon>
        <taxon>Liliopsida</taxon>
        <taxon>Zingiberales</taxon>
        <taxon>Musaceae</taxon>
        <taxon>Musa</taxon>
    </lineage>
</organism>
<sequence length="213" mass="23310">MSRVERRKRPPLSCLPCFLGSPVSEQSDVPKQQSLCACSEHKLSSWFSRSQPQKKRARKKTSLAVDAPAAAADRDSLFFSKSAAKRRSRESKHPNLDTGKKPARLPRKPQDRSRLMASKPGDPDRAAVLGPCVGLWVMAVTMAVMLLSGPVAAAICLFSCSYLPPLPRTMTAVVDDPAISQAEVNGDSMEHKKRAILQGLLQRNGPRTITVCY</sequence>
<dbReference type="OrthoDB" id="1886721at2759"/>
<evidence type="ECO:0000256" key="1">
    <source>
        <dbReference type="SAM" id="MobiDB-lite"/>
    </source>
</evidence>
<keyword evidence="2" id="KW-0472">Membrane</keyword>
<dbReference type="AlphaFoldDB" id="A0A9E7JYK6"/>
<feature type="compositionally biased region" description="Basic and acidic residues" evidence="1">
    <location>
        <begin position="91"/>
        <end position="100"/>
    </location>
</feature>
<dbReference type="Proteomes" id="UP001055439">
    <property type="component" value="Chromosome 4"/>
</dbReference>